<evidence type="ECO:0000313" key="1">
    <source>
        <dbReference type="EMBL" id="TQQ85043.1"/>
    </source>
</evidence>
<dbReference type="Proteomes" id="UP000317863">
    <property type="component" value="Unassembled WGS sequence"/>
</dbReference>
<dbReference type="InterPro" id="IPR007253">
    <property type="entry name" value="Cell_wall-bd_2"/>
</dbReference>
<keyword evidence="2" id="KW-1185">Reference proteome</keyword>
<protein>
    <submittedName>
        <fullName evidence="1">Cell surface protein</fullName>
    </submittedName>
</protein>
<comment type="caution">
    <text evidence="1">The sequence shown here is derived from an EMBL/GenBank/DDBJ whole genome shotgun (WGS) entry which is preliminary data.</text>
</comment>
<dbReference type="AlphaFoldDB" id="A0A544QWI0"/>
<evidence type="ECO:0000313" key="2">
    <source>
        <dbReference type="Proteomes" id="UP000317863"/>
    </source>
</evidence>
<organism evidence="1 2">
    <name type="scientific">Peptacetobacter hominis</name>
    <dbReference type="NCBI Taxonomy" id="2743610"/>
    <lineage>
        <taxon>Bacteria</taxon>
        <taxon>Bacillati</taxon>
        <taxon>Bacillota</taxon>
        <taxon>Clostridia</taxon>
        <taxon>Peptostreptococcales</taxon>
        <taxon>Peptostreptococcaceae</taxon>
        <taxon>Peptacetobacter</taxon>
    </lineage>
</organism>
<name>A0A544QWI0_9FIRM</name>
<dbReference type="PANTHER" id="PTHR30032:SF8">
    <property type="entry name" value="GERMINATION-SPECIFIC N-ACETYLMURAMOYL-L-ALANINE AMIDASE"/>
    <property type="match status" value="1"/>
</dbReference>
<dbReference type="Pfam" id="PF04122">
    <property type="entry name" value="CW_binding_2"/>
    <property type="match status" value="3"/>
</dbReference>
<accession>A0A544QWI0</accession>
<dbReference type="EMBL" id="SGJB01000005">
    <property type="protein sequence ID" value="TQQ85043.1"/>
    <property type="molecule type" value="Genomic_DNA"/>
</dbReference>
<dbReference type="GO" id="GO:0004040">
    <property type="term" value="F:amidase activity"/>
    <property type="evidence" value="ECO:0007669"/>
    <property type="project" value="InterPro"/>
</dbReference>
<proteinExistence type="predicted"/>
<dbReference type="OrthoDB" id="1756190at2"/>
<sequence>MTIAAVSGCIVPVSAAQEEIIQGKDIYETAGMIADRQSYDTAILVNLENYIADGLSASGLAGASNAVILPVKKDSIPTETLDRVKNLKKVYIIGEELAVSNSVESKLKGMGISVERLGGKNRYETSYTVAKEISEIKDVTSVALTNGYNGEPDSISIASVAARDGMPVILTNGKNVPFSTSGVKTYAIGGTSVISESLISSTNAERLGGKNRYETNTKIINKFYSGVKNFYVADGFDLTNGLIGCTISKNVPLVLVSKGSDKSILSGAQKIGKIGNLSTSIYEECLRQDGADSVTTSTESFNILSTPTSTYEQCVKWAENKNASDLFMEILPILYNTAVENGVDPTLVVAQCAKETGYCKFGGVLDASFKNTCGLKTPSGGGDYDQNAHTRFDSWEDGALAQVQHLALYAGKEGYPLSNPKDPRHFASLFGKCKTVKSLSNNWAGANYGEDLERMMNEIINTK</sequence>
<dbReference type="PANTHER" id="PTHR30032">
    <property type="entry name" value="N-ACETYLMURAMOYL-L-ALANINE AMIDASE-RELATED"/>
    <property type="match status" value="1"/>
</dbReference>
<reference evidence="1 2" key="1">
    <citation type="submission" date="2019-02" db="EMBL/GenBank/DDBJ databases">
        <title>Peptostreptococcaceae bacterium ZHW00191 nov., a new bacterium isolated from the human gut.</title>
        <authorList>
            <person name="Zhou H.-W."/>
            <person name="Chen X.-J."/>
        </authorList>
    </citation>
    <scope>NUCLEOTIDE SEQUENCE [LARGE SCALE GENOMIC DNA]</scope>
    <source>
        <strain evidence="1 2">ZHW00191</strain>
    </source>
</reference>
<dbReference type="Gene3D" id="3.40.50.12090">
    <property type="match status" value="2"/>
</dbReference>
<dbReference type="InterPro" id="IPR051922">
    <property type="entry name" value="Bact_Sporulation_Assoc"/>
</dbReference>
<gene>
    <name evidence="1" type="ORF">EXD82_04075</name>
</gene>